<feature type="modified residue" description="4-aspartylphosphate" evidence="1">
    <location>
        <position position="64"/>
    </location>
</feature>
<accession>A0ABS1KZJ5</accession>
<keyword evidence="4" id="KW-1185">Reference proteome</keyword>
<comment type="caution">
    <text evidence="3">The sequence shown here is derived from an EMBL/GenBank/DDBJ whole genome shotgun (WGS) entry which is preliminary data.</text>
</comment>
<organism evidence="3 4">
    <name type="scientific">Chryseolinea lacunae</name>
    <dbReference type="NCBI Taxonomy" id="2801331"/>
    <lineage>
        <taxon>Bacteria</taxon>
        <taxon>Pseudomonadati</taxon>
        <taxon>Bacteroidota</taxon>
        <taxon>Cytophagia</taxon>
        <taxon>Cytophagales</taxon>
        <taxon>Fulvivirgaceae</taxon>
        <taxon>Chryseolinea</taxon>
    </lineage>
</organism>
<protein>
    <submittedName>
        <fullName evidence="3">Response regulator</fullName>
    </submittedName>
</protein>
<evidence type="ECO:0000313" key="4">
    <source>
        <dbReference type="Proteomes" id="UP000613030"/>
    </source>
</evidence>
<dbReference type="InterPro" id="IPR052893">
    <property type="entry name" value="TCS_response_regulator"/>
</dbReference>
<dbReference type="PANTHER" id="PTHR44520">
    <property type="entry name" value="RESPONSE REGULATOR RCP1-RELATED"/>
    <property type="match status" value="1"/>
</dbReference>
<dbReference type="Pfam" id="PF00072">
    <property type="entry name" value="Response_reg"/>
    <property type="match status" value="1"/>
</dbReference>
<dbReference type="SUPFAM" id="SSF52172">
    <property type="entry name" value="CheY-like"/>
    <property type="match status" value="1"/>
</dbReference>
<gene>
    <name evidence="3" type="ORF">JI741_26685</name>
</gene>
<dbReference type="PROSITE" id="PS50110">
    <property type="entry name" value="RESPONSE_REGULATORY"/>
    <property type="match status" value="1"/>
</dbReference>
<evidence type="ECO:0000313" key="3">
    <source>
        <dbReference type="EMBL" id="MBL0744849.1"/>
    </source>
</evidence>
<reference evidence="3 4" key="1">
    <citation type="submission" date="2021-01" db="EMBL/GenBank/DDBJ databases">
        <title>Chryseolinea sp. Jin1 Genome sequencing and assembly.</title>
        <authorList>
            <person name="Kim I."/>
        </authorList>
    </citation>
    <scope>NUCLEOTIDE SEQUENCE [LARGE SCALE GENOMIC DNA]</scope>
    <source>
        <strain evidence="3 4">Jin1</strain>
    </source>
</reference>
<dbReference type="InterPro" id="IPR011006">
    <property type="entry name" value="CheY-like_superfamily"/>
</dbReference>
<keyword evidence="1" id="KW-0597">Phosphoprotein</keyword>
<dbReference type="PANTHER" id="PTHR44520:SF2">
    <property type="entry name" value="RESPONSE REGULATOR RCP1"/>
    <property type="match status" value="1"/>
</dbReference>
<feature type="domain" description="Response regulatory" evidence="2">
    <location>
        <begin position="7"/>
        <end position="133"/>
    </location>
</feature>
<dbReference type="SMART" id="SM00448">
    <property type="entry name" value="REC"/>
    <property type="match status" value="1"/>
</dbReference>
<sequence length="134" mass="15212">MAMQQRNVMIVDDDSLVHYLSKKVLSTYSCINKIYSAYNGQEALEILNHACSGQMSVPTIVLLDLHMPVMNGFQFYTEAMEIDCLKGLKMLTVMFSSTCDPVEINQAHALGIDYFFSKPILMEKIEAVFKQEFP</sequence>
<proteinExistence type="predicted"/>
<dbReference type="InterPro" id="IPR001789">
    <property type="entry name" value="Sig_transdc_resp-reg_receiver"/>
</dbReference>
<dbReference type="RefSeq" id="WP_202014808.1">
    <property type="nucleotide sequence ID" value="NZ_JAERRB010000013.1"/>
</dbReference>
<name>A0ABS1KZJ5_9BACT</name>
<dbReference type="EMBL" id="JAERRB010000013">
    <property type="protein sequence ID" value="MBL0744849.1"/>
    <property type="molecule type" value="Genomic_DNA"/>
</dbReference>
<dbReference type="Proteomes" id="UP000613030">
    <property type="component" value="Unassembled WGS sequence"/>
</dbReference>
<evidence type="ECO:0000259" key="2">
    <source>
        <dbReference type="PROSITE" id="PS50110"/>
    </source>
</evidence>
<evidence type="ECO:0000256" key="1">
    <source>
        <dbReference type="PROSITE-ProRule" id="PRU00169"/>
    </source>
</evidence>
<dbReference type="Gene3D" id="3.40.50.2300">
    <property type="match status" value="1"/>
</dbReference>